<dbReference type="InterPro" id="IPR009019">
    <property type="entry name" value="KH_sf_prok-type"/>
</dbReference>
<feature type="region of interest" description="G4" evidence="10">
    <location>
        <begin position="128"/>
        <end position="131"/>
    </location>
</feature>
<sequence length="303" mass="33532">MINSESAFRSGFITVIGKPNVGKSTIINSLLGEKVAITSPKPQTTRSNLRAIITEPGYQMIFIDTPGIHTPKNKLGEYMVASASATFGEVDVIVMVCDATDRALSQNDVRIIEKLKAVKNKPVFLVINKTDAVRKELLLEKIKTYAELYPFREIIPLSALKREGLDILRDAILGCLKEGPQYFPENITADTTMRTIVSEIIREKILRNTNDEVPHGAGIEIIRYKEPGGSGGITSIEANIYCEKATHKGILIGKNGEKLKQIGSAARRDIERIVGGQVNLKLWVKVKDDWRNSPGMLKELGFQ</sequence>
<evidence type="ECO:0000256" key="10">
    <source>
        <dbReference type="PROSITE-ProRule" id="PRU01050"/>
    </source>
</evidence>
<evidence type="ECO:0000256" key="9">
    <source>
        <dbReference type="HAMAP-Rule" id="MF_00367"/>
    </source>
</evidence>
<dbReference type="SUPFAM" id="SSF54814">
    <property type="entry name" value="Prokaryotic type KH domain (KH-domain type II)"/>
    <property type="match status" value="1"/>
</dbReference>
<feature type="region of interest" description="G1" evidence="10">
    <location>
        <begin position="17"/>
        <end position="24"/>
    </location>
</feature>
<feature type="domain" description="KH type-2" evidence="12">
    <location>
        <begin position="201"/>
        <end position="288"/>
    </location>
</feature>
<dbReference type="InterPro" id="IPR006073">
    <property type="entry name" value="GTP-bd"/>
</dbReference>
<evidence type="ECO:0000256" key="4">
    <source>
        <dbReference type="ARBA" id="ARBA00022730"/>
    </source>
</evidence>
<reference evidence="14" key="1">
    <citation type="submission" date="2020-10" db="EMBL/GenBank/DDBJ databases">
        <authorList>
            <person name="Gilroy R."/>
        </authorList>
    </citation>
    <scope>NUCLEOTIDE SEQUENCE</scope>
    <source>
        <strain evidence="14">CHK195-4489</strain>
    </source>
</reference>
<evidence type="ECO:0000256" key="8">
    <source>
        <dbReference type="ARBA" id="ARBA00023136"/>
    </source>
</evidence>
<dbReference type="GO" id="GO:0005829">
    <property type="term" value="C:cytosol"/>
    <property type="evidence" value="ECO:0007669"/>
    <property type="project" value="TreeGrafter"/>
</dbReference>
<dbReference type="GO" id="GO:0003924">
    <property type="term" value="F:GTPase activity"/>
    <property type="evidence" value="ECO:0007669"/>
    <property type="project" value="UniProtKB-UniRule"/>
</dbReference>
<evidence type="ECO:0000256" key="6">
    <source>
        <dbReference type="ARBA" id="ARBA00022884"/>
    </source>
</evidence>
<evidence type="ECO:0000259" key="12">
    <source>
        <dbReference type="PROSITE" id="PS50823"/>
    </source>
</evidence>
<comment type="caution">
    <text evidence="14">The sequence shown here is derived from an EMBL/GenBank/DDBJ whole genome shotgun (WGS) entry which is preliminary data.</text>
</comment>
<keyword evidence="6 9" id="KW-0694">RNA-binding</keyword>
<dbReference type="PANTHER" id="PTHR42698">
    <property type="entry name" value="GTPASE ERA"/>
    <property type="match status" value="1"/>
</dbReference>
<dbReference type="FunFam" id="3.40.50.300:FF:000094">
    <property type="entry name" value="GTPase Era"/>
    <property type="match status" value="1"/>
</dbReference>
<dbReference type="InterPro" id="IPR004044">
    <property type="entry name" value="KH_dom_type_2"/>
</dbReference>
<organism evidence="14 15">
    <name type="scientific">Candidatus Egerieisoma faecipullorum</name>
    <dbReference type="NCBI Taxonomy" id="2840963"/>
    <lineage>
        <taxon>Bacteria</taxon>
        <taxon>Bacillati</taxon>
        <taxon>Bacillota</taxon>
        <taxon>Clostridia</taxon>
        <taxon>Eubacteriales</taxon>
        <taxon>Clostridiaceae</taxon>
        <taxon>Clostridiaceae incertae sedis</taxon>
        <taxon>Candidatus Egerieisoma</taxon>
    </lineage>
</organism>
<evidence type="ECO:0000256" key="11">
    <source>
        <dbReference type="RuleBase" id="RU003761"/>
    </source>
</evidence>
<dbReference type="CDD" id="cd04163">
    <property type="entry name" value="Era"/>
    <property type="match status" value="1"/>
</dbReference>
<dbReference type="PANTHER" id="PTHR42698:SF1">
    <property type="entry name" value="GTPASE ERA, MITOCHONDRIAL"/>
    <property type="match status" value="1"/>
</dbReference>
<feature type="region of interest" description="G3" evidence="10">
    <location>
        <begin position="64"/>
        <end position="67"/>
    </location>
</feature>
<dbReference type="InterPro" id="IPR015946">
    <property type="entry name" value="KH_dom-like_a/b"/>
</dbReference>
<comment type="function">
    <text evidence="9">An essential GTPase that binds both GDP and GTP, with rapid nucleotide exchange. Plays a role in 16S rRNA processing and 30S ribosomal subunit biogenesis and possibly also in cell cycle regulation and energy metabolism.</text>
</comment>
<dbReference type="GO" id="GO:0043024">
    <property type="term" value="F:ribosomal small subunit binding"/>
    <property type="evidence" value="ECO:0007669"/>
    <property type="project" value="TreeGrafter"/>
</dbReference>
<keyword evidence="9" id="KW-0963">Cytoplasm</keyword>
<evidence type="ECO:0000313" key="15">
    <source>
        <dbReference type="Proteomes" id="UP000824089"/>
    </source>
</evidence>
<dbReference type="InterPro" id="IPR005662">
    <property type="entry name" value="GTPase_Era-like"/>
</dbReference>
<dbReference type="GO" id="GO:0000028">
    <property type="term" value="P:ribosomal small subunit assembly"/>
    <property type="evidence" value="ECO:0007669"/>
    <property type="project" value="TreeGrafter"/>
</dbReference>
<gene>
    <name evidence="9 14" type="primary">era</name>
    <name evidence="14" type="ORF">IAD50_08670</name>
</gene>
<dbReference type="NCBIfam" id="NF000908">
    <property type="entry name" value="PRK00089.1"/>
    <property type="match status" value="1"/>
</dbReference>
<dbReference type="Pfam" id="PF01926">
    <property type="entry name" value="MMR_HSR1"/>
    <property type="match status" value="1"/>
</dbReference>
<dbReference type="Gene3D" id="3.30.300.20">
    <property type="match status" value="1"/>
</dbReference>
<keyword evidence="5 9" id="KW-0547">Nucleotide-binding</keyword>
<reference evidence="14" key="2">
    <citation type="journal article" date="2021" name="PeerJ">
        <title>Extensive microbial diversity within the chicken gut microbiome revealed by metagenomics and culture.</title>
        <authorList>
            <person name="Gilroy R."/>
            <person name="Ravi A."/>
            <person name="Getino M."/>
            <person name="Pursley I."/>
            <person name="Horton D.L."/>
            <person name="Alikhan N.F."/>
            <person name="Baker D."/>
            <person name="Gharbi K."/>
            <person name="Hall N."/>
            <person name="Watson M."/>
            <person name="Adriaenssens E.M."/>
            <person name="Foster-Nyarko E."/>
            <person name="Jarju S."/>
            <person name="Secka A."/>
            <person name="Antonio M."/>
            <person name="Oren A."/>
            <person name="Chaudhuri R.R."/>
            <person name="La Ragione R."/>
            <person name="Hildebrand F."/>
            <person name="Pallen M.J."/>
        </authorList>
    </citation>
    <scope>NUCLEOTIDE SEQUENCE</scope>
    <source>
        <strain evidence="14">CHK195-4489</strain>
    </source>
</reference>
<comment type="subcellular location">
    <subcellularLocation>
        <location evidence="9">Cytoplasm</location>
    </subcellularLocation>
    <subcellularLocation>
        <location evidence="9">Cell membrane</location>
        <topology evidence="9">Peripheral membrane protein</topology>
    </subcellularLocation>
</comment>
<comment type="similarity">
    <text evidence="1 9 10 11">Belongs to the TRAFAC class TrmE-Era-EngA-EngB-Septin-like GTPase superfamily. Era GTPase family.</text>
</comment>
<accession>A0A9D1LAV5</accession>
<keyword evidence="7 9" id="KW-0342">GTP-binding</keyword>
<dbReference type="NCBIfam" id="TIGR00436">
    <property type="entry name" value="era"/>
    <property type="match status" value="1"/>
</dbReference>
<dbReference type="CDD" id="cd22534">
    <property type="entry name" value="KH-II_Era"/>
    <property type="match status" value="1"/>
</dbReference>
<protein>
    <recommendedName>
        <fullName evidence="2 9">GTPase Era</fullName>
    </recommendedName>
</protein>
<dbReference type="Gene3D" id="3.40.50.300">
    <property type="entry name" value="P-loop containing nucleotide triphosphate hydrolases"/>
    <property type="match status" value="1"/>
</dbReference>
<evidence type="ECO:0000256" key="3">
    <source>
        <dbReference type="ARBA" id="ARBA00022517"/>
    </source>
</evidence>
<evidence type="ECO:0000256" key="5">
    <source>
        <dbReference type="ARBA" id="ARBA00022741"/>
    </source>
</evidence>
<feature type="binding site" evidence="9">
    <location>
        <begin position="64"/>
        <end position="68"/>
    </location>
    <ligand>
        <name>GTP</name>
        <dbReference type="ChEBI" id="CHEBI:37565"/>
    </ligand>
</feature>
<dbReference type="InterPro" id="IPR027417">
    <property type="entry name" value="P-loop_NTPase"/>
</dbReference>
<dbReference type="InterPro" id="IPR030388">
    <property type="entry name" value="G_ERA_dom"/>
</dbReference>
<dbReference type="Pfam" id="PF07650">
    <property type="entry name" value="KH_2"/>
    <property type="match status" value="1"/>
</dbReference>
<comment type="subunit">
    <text evidence="9">Monomer.</text>
</comment>
<keyword evidence="4 9" id="KW-0699">rRNA-binding</keyword>
<proteinExistence type="inferred from homology"/>
<feature type="region of interest" description="G2" evidence="10">
    <location>
        <begin position="43"/>
        <end position="47"/>
    </location>
</feature>
<feature type="binding site" evidence="9">
    <location>
        <begin position="17"/>
        <end position="24"/>
    </location>
    <ligand>
        <name>GTP</name>
        <dbReference type="ChEBI" id="CHEBI:37565"/>
    </ligand>
</feature>
<dbReference type="SUPFAM" id="SSF52540">
    <property type="entry name" value="P-loop containing nucleoside triphosphate hydrolases"/>
    <property type="match status" value="1"/>
</dbReference>
<evidence type="ECO:0000313" key="14">
    <source>
        <dbReference type="EMBL" id="HIU30351.1"/>
    </source>
</evidence>
<dbReference type="GO" id="GO:0070181">
    <property type="term" value="F:small ribosomal subunit rRNA binding"/>
    <property type="evidence" value="ECO:0007669"/>
    <property type="project" value="UniProtKB-UniRule"/>
</dbReference>
<dbReference type="GO" id="GO:0005525">
    <property type="term" value="F:GTP binding"/>
    <property type="evidence" value="ECO:0007669"/>
    <property type="project" value="UniProtKB-UniRule"/>
</dbReference>
<dbReference type="HAMAP" id="MF_00367">
    <property type="entry name" value="GTPase_Era"/>
    <property type="match status" value="1"/>
</dbReference>
<keyword evidence="3 9" id="KW-0690">Ribosome biogenesis</keyword>
<dbReference type="EMBL" id="DVMM01000192">
    <property type="protein sequence ID" value="HIU30351.1"/>
    <property type="molecule type" value="Genomic_DNA"/>
</dbReference>
<keyword evidence="9" id="KW-1003">Cell membrane</keyword>
<evidence type="ECO:0000256" key="7">
    <source>
        <dbReference type="ARBA" id="ARBA00023134"/>
    </source>
</evidence>
<evidence type="ECO:0000256" key="1">
    <source>
        <dbReference type="ARBA" id="ARBA00007921"/>
    </source>
</evidence>
<feature type="domain" description="Era-type G" evidence="13">
    <location>
        <begin position="9"/>
        <end position="178"/>
    </location>
</feature>
<feature type="region of interest" description="G5" evidence="10">
    <location>
        <begin position="157"/>
        <end position="159"/>
    </location>
</feature>
<dbReference type="GO" id="GO:0005886">
    <property type="term" value="C:plasma membrane"/>
    <property type="evidence" value="ECO:0007669"/>
    <property type="project" value="UniProtKB-SubCell"/>
</dbReference>
<evidence type="ECO:0000259" key="13">
    <source>
        <dbReference type="PROSITE" id="PS51713"/>
    </source>
</evidence>
<name>A0A9D1LAV5_9CLOT</name>
<feature type="binding site" evidence="9">
    <location>
        <begin position="128"/>
        <end position="131"/>
    </location>
    <ligand>
        <name>GTP</name>
        <dbReference type="ChEBI" id="CHEBI:37565"/>
    </ligand>
</feature>
<dbReference type="NCBIfam" id="TIGR00231">
    <property type="entry name" value="small_GTP"/>
    <property type="match status" value="1"/>
</dbReference>
<dbReference type="AlphaFoldDB" id="A0A9D1LAV5"/>
<dbReference type="Proteomes" id="UP000824089">
    <property type="component" value="Unassembled WGS sequence"/>
</dbReference>
<keyword evidence="8 9" id="KW-0472">Membrane</keyword>
<dbReference type="InterPro" id="IPR005225">
    <property type="entry name" value="Small_GTP-bd"/>
</dbReference>
<dbReference type="PROSITE" id="PS51713">
    <property type="entry name" value="G_ERA"/>
    <property type="match status" value="1"/>
</dbReference>
<evidence type="ECO:0000256" key="2">
    <source>
        <dbReference type="ARBA" id="ARBA00020484"/>
    </source>
</evidence>
<dbReference type="PROSITE" id="PS50823">
    <property type="entry name" value="KH_TYPE_2"/>
    <property type="match status" value="1"/>
</dbReference>